<dbReference type="EMBL" id="JAINUF010000002">
    <property type="protein sequence ID" value="KAJ8376854.1"/>
    <property type="molecule type" value="Genomic_DNA"/>
</dbReference>
<name>A0A9Q1G8I9_SYNKA</name>
<comment type="caution">
    <text evidence="1">The sequence shown here is derived from an EMBL/GenBank/DDBJ whole genome shotgun (WGS) entry which is preliminary data.</text>
</comment>
<protein>
    <submittedName>
        <fullName evidence="1">Uncharacterized protein</fullName>
    </submittedName>
</protein>
<dbReference type="Proteomes" id="UP001152622">
    <property type="component" value="Chromosome 2"/>
</dbReference>
<gene>
    <name evidence="1" type="ORF">SKAU_G00074340</name>
</gene>
<evidence type="ECO:0000313" key="2">
    <source>
        <dbReference type="Proteomes" id="UP001152622"/>
    </source>
</evidence>
<evidence type="ECO:0000313" key="1">
    <source>
        <dbReference type="EMBL" id="KAJ8376854.1"/>
    </source>
</evidence>
<keyword evidence="2" id="KW-1185">Reference proteome</keyword>
<accession>A0A9Q1G8I9</accession>
<organism evidence="1 2">
    <name type="scientific">Synaphobranchus kaupii</name>
    <name type="common">Kaup's arrowtooth eel</name>
    <dbReference type="NCBI Taxonomy" id="118154"/>
    <lineage>
        <taxon>Eukaryota</taxon>
        <taxon>Metazoa</taxon>
        <taxon>Chordata</taxon>
        <taxon>Craniata</taxon>
        <taxon>Vertebrata</taxon>
        <taxon>Euteleostomi</taxon>
        <taxon>Actinopterygii</taxon>
        <taxon>Neopterygii</taxon>
        <taxon>Teleostei</taxon>
        <taxon>Anguilliformes</taxon>
        <taxon>Synaphobranchidae</taxon>
        <taxon>Synaphobranchus</taxon>
    </lineage>
</organism>
<reference evidence="1" key="1">
    <citation type="journal article" date="2023" name="Science">
        <title>Genome structures resolve the early diversification of teleost fishes.</title>
        <authorList>
            <person name="Parey E."/>
            <person name="Louis A."/>
            <person name="Montfort J."/>
            <person name="Bouchez O."/>
            <person name="Roques C."/>
            <person name="Iampietro C."/>
            <person name="Lluch J."/>
            <person name="Castinel A."/>
            <person name="Donnadieu C."/>
            <person name="Desvignes T."/>
            <person name="Floi Bucao C."/>
            <person name="Jouanno E."/>
            <person name="Wen M."/>
            <person name="Mejri S."/>
            <person name="Dirks R."/>
            <person name="Jansen H."/>
            <person name="Henkel C."/>
            <person name="Chen W.J."/>
            <person name="Zahm M."/>
            <person name="Cabau C."/>
            <person name="Klopp C."/>
            <person name="Thompson A.W."/>
            <person name="Robinson-Rechavi M."/>
            <person name="Braasch I."/>
            <person name="Lecointre G."/>
            <person name="Bobe J."/>
            <person name="Postlethwait J.H."/>
            <person name="Berthelot C."/>
            <person name="Roest Crollius H."/>
            <person name="Guiguen Y."/>
        </authorList>
    </citation>
    <scope>NUCLEOTIDE SEQUENCE</scope>
    <source>
        <strain evidence="1">WJC10195</strain>
    </source>
</reference>
<dbReference type="AlphaFoldDB" id="A0A9Q1G8I9"/>
<proteinExistence type="predicted"/>
<sequence length="101" mass="10761">MQCAGIQFRPITRARPNGAAPSLTLWEPVRVSGEPALRRLELARAQGSVISPESVSLGDSVTCWPSGTNTASGSSPLSLKLRKDVGRSLQAAMQQEPMKTD</sequence>